<keyword evidence="3" id="KW-1185">Reference proteome</keyword>
<organism evidence="2 3">
    <name type="scientific">Glomerella acutata</name>
    <name type="common">Colletotrichum acutatum</name>
    <dbReference type="NCBI Taxonomy" id="27357"/>
    <lineage>
        <taxon>Eukaryota</taxon>
        <taxon>Fungi</taxon>
        <taxon>Dikarya</taxon>
        <taxon>Ascomycota</taxon>
        <taxon>Pezizomycotina</taxon>
        <taxon>Sordariomycetes</taxon>
        <taxon>Hypocreomycetidae</taxon>
        <taxon>Glomerellales</taxon>
        <taxon>Glomerellaceae</taxon>
        <taxon>Colletotrichum</taxon>
        <taxon>Colletotrichum acutatum species complex</taxon>
    </lineage>
</organism>
<feature type="region of interest" description="Disordered" evidence="1">
    <location>
        <begin position="1"/>
        <end position="23"/>
    </location>
</feature>
<evidence type="ECO:0000313" key="3">
    <source>
        <dbReference type="Proteomes" id="UP001244207"/>
    </source>
</evidence>
<gene>
    <name evidence="2" type="ORF">BDZ83DRAFT_602667</name>
</gene>
<evidence type="ECO:0000313" key="2">
    <source>
        <dbReference type="EMBL" id="KAK1730412.1"/>
    </source>
</evidence>
<dbReference type="AlphaFoldDB" id="A0AAD8XMY4"/>
<dbReference type="RefSeq" id="XP_060370467.1">
    <property type="nucleotide sequence ID" value="XM_060507186.1"/>
</dbReference>
<dbReference type="Proteomes" id="UP001244207">
    <property type="component" value="Unassembled WGS sequence"/>
</dbReference>
<proteinExistence type="predicted"/>
<evidence type="ECO:0000256" key="1">
    <source>
        <dbReference type="SAM" id="MobiDB-lite"/>
    </source>
</evidence>
<dbReference type="EMBL" id="JAHMHS010000007">
    <property type="protein sequence ID" value="KAK1730412.1"/>
    <property type="molecule type" value="Genomic_DNA"/>
</dbReference>
<comment type="caution">
    <text evidence="2">The sequence shown here is derived from an EMBL/GenBank/DDBJ whole genome shotgun (WGS) entry which is preliminary data.</text>
</comment>
<dbReference type="GeneID" id="85391085"/>
<reference evidence="2" key="1">
    <citation type="submission" date="2021-12" db="EMBL/GenBank/DDBJ databases">
        <title>Comparative genomics, transcriptomics and evolutionary studies reveal genomic signatures of adaptation to plant cell wall in hemibiotrophic fungi.</title>
        <authorList>
            <consortium name="DOE Joint Genome Institute"/>
            <person name="Baroncelli R."/>
            <person name="Diaz J.F."/>
            <person name="Benocci T."/>
            <person name="Peng M."/>
            <person name="Battaglia E."/>
            <person name="Haridas S."/>
            <person name="Andreopoulos W."/>
            <person name="Labutti K."/>
            <person name="Pangilinan J."/>
            <person name="Floch G.L."/>
            <person name="Makela M.R."/>
            <person name="Henrissat B."/>
            <person name="Grigoriev I.V."/>
            <person name="Crouch J.A."/>
            <person name="De Vries R.P."/>
            <person name="Sukno S.A."/>
            <person name="Thon M.R."/>
        </authorList>
    </citation>
    <scope>NUCLEOTIDE SEQUENCE</scope>
    <source>
        <strain evidence="2">CBS 112980</strain>
    </source>
</reference>
<accession>A0AAD8XMY4</accession>
<protein>
    <submittedName>
        <fullName evidence="2">Uncharacterized protein</fullName>
    </submittedName>
</protein>
<name>A0AAD8XMY4_GLOAC</name>
<sequence>MTRDLDQPTTPWQRLCSPPPEIRSSLPHWDVRSEFPHTRRCFPARRSMQNASSDPSARSHLTAFQRSFRHLSHPL</sequence>